<proteinExistence type="predicted"/>
<evidence type="ECO:0000313" key="2">
    <source>
        <dbReference type="Proteomes" id="UP000824469"/>
    </source>
</evidence>
<keyword evidence="2" id="KW-1185">Reference proteome</keyword>
<dbReference type="Proteomes" id="UP000824469">
    <property type="component" value="Unassembled WGS sequence"/>
</dbReference>
<feature type="non-terminal residue" evidence="1">
    <location>
        <position position="1"/>
    </location>
</feature>
<sequence length="74" mass="7975">EIGQVLVQAVYGTVGTSGCMGCEKMNRSKEGKIFLSLVSRGLGHPGQKYARDANRLIRPKQETFVRGSSGHPGQ</sequence>
<organism evidence="1 2">
    <name type="scientific">Taxus chinensis</name>
    <name type="common">Chinese yew</name>
    <name type="synonym">Taxus wallichiana var. chinensis</name>
    <dbReference type="NCBI Taxonomy" id="29808"/>
    <lineage>
        <taxon>Eukaryota</taxon>
        <taxon>Viridiplantae</taxon>
        <taxon>Streptophyta</taxon>
        <taxon>Embryophyta</taxon>
        <taxon>Tracheophyta</taxon>
        <taxon>Spermatophyta</taxon>
        <taxon>Pinopsida</taxon>
        <taxon>Pinidae</taxon>
        <taxon>Conifers II</taxon>
        <taxon>Cupressales</taxon>
        <taxon>Taxaceae</taxon>
        <taxon>Taxus</taxon>
    </lineage>
</organism>
<dbReference type="EMBL" id="JAHRHJ020003813">
    <property type="protein sequence ID" value="KAH9289877.1"/>
    <property type="molecule type" value="Genomic_DNA"/>
</dbReference>
<protein>
    <submittedName>
        <fullName evidence="1">Uncharacterized protein</fullName>
    </submittedName>
</protein>
<accession>A0AA38BVU5</accession>
<comment type="caution">
    <text evidence="1">The sequence shown here is derived from an EMBL/GenBank/DDBJ whole genome shotgun (WGS) entry which is preliminary data.</text>
</comment>
<name>A0AA38BVU5_TAXCH</name>
<gene>
    <name evidence="1" type="ORF">KI387_033994</name>
</gene>
<feature type="non-terminal residue" evidence="1">
    <location>
        <position position="74"/>
    </location>
</feature>
<evidence type="ECO:0000313" key="1">
    <source>
        <dbReference type="EMBL" id="KAH9289877.1"/>
    </source>
</evidence>
<reference evidence="1 2" key="1">
    <citation type="journal article" date="2021" name="Nat. Plants">
        <title>The Taxus genome provides insights into paclitaxel biosynthesis.</title>
        <authorList>
            <person name="Xiong X."/>
            <person name="Gou J."/>
            <person name="Liao Q."/>
            <person name="Li Y."/>
            <person name="Zhou Q."/>
            <person name="Bi G."/>
            <person name="Li C."/>
            <person name="Du R."/>
            <person name="Wang X."/>
            <person name="Sun T."/>
            <person name="Guo L."/>
            <person name="Liang H."/>
            <person name="Lu P."/>
            <person name="Wu Y."/>
            <person name="Zhang Z."/>
            <person name="Ro D.K."/>
            <person name="Shang Y."/>
            <person name="Huang S."/>
            <person name="Yan J."/>
        </authorList>
    </citation>
    <scope>NUCLEOTIDE SEQUENCE [LARGE SCALE GENOMIC DNA]</scope>
    <source>
        <strain evidence="1">Ta-2019</strain>
    </source>
</reference>
<dbReference type="AlphaFoldDB" id="A0AA38BVU5"/>